<dbReference type="Pfam" id="PF00535">
    <property type="entry name" value="Glycos_transf_2"/>
    <property type="match status" value="1"/>
</dbReference>
<dbReference type="Gene3D" id="3.90.550.10">
    <property type="entry name" value="Spore Coat Polysaccharide Biosynthesis Protein SpsA, Chain A"/>
    <property type="match status" value="1"/>
</dbReference>
<proteinExistence type="inferred from homology"/>
<evidence type="ECO:0000256" key="7">
    <source>
        <dbReference type="ARBA" id="ARBA00037904"/>
    </source>
</evidence>
<dbReference type="CDD" id="cd06433">
    <property type="entry name" value="GT_2_WfgS_like"/>
    <property type="match status" value="1"/>
</dbReference>
<evidence type="ECO:0000313" key="13">
    <source>
        <dbReference type="Proteomes" id="UP000184315"/>
    </source>
</evidence>
<dbReference type="InterPro" id="IPR002826">
    <property type="entry name" value="MptE-like"/>
</dbReference>
<keyword evidence="2" id="KW-1003">Cell membrane</keyword>
<reference evidence="13" key="1">
    <citation type="submission" date="2015-10" db="EMBL/GenBank/DDBJ databases">
        <authorList>
            <person name="Regsiter A."/>
            <person name="william w."/>
        </authorList>
    </citation>
    <scope>NUCLEOTIDE SEQUENCE [LARGE SCALE GENOMIC DNA]</scope>
</reference>
<keyword evidence="3" id="KW-0328">Glycosyltransferase</keyword>
<evidence type="ECO:0000256" key="9">
    <source>
        <dbReference type="ARBA" id="ARBA00040345"/>
    </source>
</evidence>
<organism evidence="12 13">
    <name type="scientific">Planktothrix tepida PCC 9214</name>
    <dbReference type="NCBI Taxonomy" id="671072"/>
    <lineage>
        <taxon>Bacteria</taxon>
        <taxon>Bacillati</taxon>
        <taxon>Cyanobacteriota</taxon>
        <taxon>Cyanophyceae</taxon>
        <taxon>Oscillatoriophycideae</taxon>
        <taxon>Oscillatoriales</taxon>
        <taxon>Microcoleaceae</taxon>
        <taxon>Planktothrix</taxon>
    </lineage>
</organism>
<keyword evidence="13" id="KW-1185">Reference proteome</keyword>
<dbReference type="RefSeq" id="WP_083579919.1">
    <property type="nucleotide sequence ID" value="NZ_LN889782.1"/>
</dbReference>
<dbReference type="InterPro" id="IPR029044">
    <property type="entry name" value="Nucleotide-diphossugar_trans"/>
</dbReference>
<accession>A0A1J1LGW8</accession>
<evidence type="ECO:0000256" key="6">
    <source>
        <dbReference type="ARBA" id="ARBA00037281"/>
    </source>
</evidence>
<evidence type="ECO:0000256" key="2">
    <source>
        <dbReference type="ARBA" id="ARBA00022475"/>
    </source>
</evidence>
<dbReference type="STRING" id="671072.PL9214291045"/>
<evidence type="ECO:0000313" key="12">
    <source>
        <dbReference type="EMBL" id="CUR31454.1"/>
    </source>
</evidence>
<keyword evidence="4" id="KW-0808">Transferase</keyword>
<dbReference type="EMBL" id="CZDF01000132">
    <property type="protein sequence ID" value="CUR31454.1"/>
    <property type="molecule type" value="Genomic_DNA"/>
</dbReference>
<sequence>MNAKTISIITPSFNQARFLPECLNTVAIQTFKPLEHIVLDPGSSDGSREIAAQAKSVTLVAEPDKGQSDAICKGFAMASGDVLGWLNSDDRYPSDSILQLVMDRFNQPDRPDVVYGKSQFIDEKGEFIKKAFVNPNVEKLLDTLHYQVGIIQPSVFIHRRVFEGVGGPSDIYNYTMDYEYWVRIHQAGFKWAYLDCLLSEHRWWPGMKTAGQRGPSLIEHLKTVWHHFGYVHSRWAQRYAEFLVNGTDGIINAGQDLGQTKHLVDKVKAQILNDYNGCYSSYKIIFENRNKQPWKETYEEMKRLNVFDKPIVQPVSNYSYLKNLHTRTMPVKKAKGIAWDTWLTVNENEDYFWRYQVSNNFDWLFSIKAIEKEFSKSTQFLEVLSRQRKRDTCVVVGNGPSLQEINLDLLDDQDVIISNYAYYNQKLLKYARYLTIVNHFVAEQACYEINSLKNVIKVFPFWLSYCLNRSENTLFLNANLRPEFSKDAIEWISWRSTVSFFNLQLAYTLGYKKILLIGFDHSYKQASNLVEGDVIDQKDDDKNHFDPNYFKGKKWQAADVDNMEASYRLAKEAYEDNSREIVNCTVGGKLEIFRRAKLENELRSHTKYTLVSLFNGISEDECQKKEESILNDSSQIILKYKNKHKGERCVIIGNGPSLNNMDLSFLKNEISFGLNRIYLGFETFDFIPTYYVAVNDLLIKQSYIEISKIPCTKFISNRGIKYLQPQENLIFIKTHPYSGLNFSVDLLQGCQEGSTTTYIAMQLAYYMGFDTVILIGVDHSYCKTGIPGQEVIYLEPDLDHFSSNYCSTGTKWNMPSLTECEKYYKIALAKFWLNKRQIIDATLGSRCHVFIKKSYKEVFNGTSYS</sequence>
<dbReference type="Pfam" id="PF01973">
    <property type="entry name" value="MptE-like"/>
    <property type="match status" value="1"/>
</dbReference>
<evidence type="ECO:0000259" key="10">
    <source>
        <dbReference type="Pfam" id="PF00535"/>
    </source>
</evidence>
<dbReference type="OrthoDB" id="344900at2"/>
<keyword evidence="5" id="KW-0472">Membrane</keyword>
<comment type="function">
    <text evidence="6">Catalyzes the glycosylation of 4,4'-diaponeurosporenoate, i.e. the esterification of glucose at the C1'' position with the carboxyl group of 4,4'-diaponeurosporenic acid, to form glycosyl-4,4'-diaponeurosporenoate. This is a step in the biosynthesis of staphyloxanthin, an orange pigment present in most staphylococci strains.</text>
</comment>
<dbReference type="Proteomes" id="UP000184315">
    <property type="component" value="Unassembled WGS sequence"/>
</dbReference>
<dbReference type="GO" id="GO:0005886">
    <property type="term" value="C:plasma membrane"/>
    <property type="evidence" value="ECO:0007669"/>
    <property type="project" value="UniProtKB-SubCell"/>
</dbReference>
<comment type="subcellular location">
    <subcellularLocation>
        <location evidence="1">Cell membrane</location>
    </subcellularLocation>
</comment>
<dbReference type="AlphaFoldDB" id="A0A1J1LGW8"/>
<dbReference type="InterPro" id="IPR001173">
    <property type="entry name" value="Glyco_trans_2-like"/>
</dbReference>
<evidence type="ECO:0000259" key="11">
    <source>
        <dbReference type="Pfam" id="PF01973"/>
    </source>
</evidence>
<comment type="similarity">
    <text evidence="8">Belongs to the glycosyltransferase 2 family. CrtQ subfamily.</text>
</comment>
<dbReference type="PANTHER" id="PTHR43646:SF2">
    <property type="entry name" value="GLYCOSYLTRANSFERASE 2-LIKE DOMAIN-CONTAINING PROTEIN"/>
    <property type="match status" value="1"/>
</dbReference>
<feature type="domain" description="6-hydroxymethylpterin diphosphokinase MptE-like" evidence="11">
    <location>
        <begin position="637"/>
        <end position="783"/>
    </location>
</feature>
<evidence type="ECO:0000256" key="1">
    <source>
        <dbReference type="ARBA" id="ARBA00004236"/>
    </source>
</evidence>
<evidence type="ECO:0000256" key="3">
    <source>
        <dbReference type="ARBA" id="ARBA00022676"/>
    </source>
</evidence>
<feature type="domain" description="Glycosyltransferase 2-like" evidence="10">
    <location>
        <begin position="7"/>
        <end position="157"/>
    </location>
</feature>
<gene>
    <name evidence="12" type="ORF">PL9214291045</name>
</gene>
<evidence type="ECO:0000256" key="4">
    <source>
        <dbReference type="ARBA" id="ARBA00022679"/>
    </source>
</evidence>
<evidence type="ECO:0000256" key="5">
    <source>
        <dbReference type="ARBA" id="ARBA00023136"/>
    </source>
</evidence>
<dbReference type="SUPFAM" id="SSF53448">
    <property type="entry name" value="Nucleotide-diphospho-sugar transferases"/>
    <property type="match status" value="1"/>
</dbReference>
<dbReference type="GO" id="GO:0016757">
    <property type="term" value="F:glycosyltransferase activity"/>
    <property type="evidence" value="ECO:0007669"/>
    <property type="project" value="UniProtKB-KW"/>
</dbReference>
<name>A0A1J1LGW8_9CYAN</name>
<dbReference type="PANTHER" id="PTHR43646">
    <property type="entry name" value="GLYCOSYLTRANSFERASE"/>
    <property type="match status" value="1"/>
</dbReference>
<comment type="pathway">
    <text evidence="7">Carotenoid biosynthesis; staphyloxanthin biosynthesis; staphyloxanthin from farnesyl diphosphate: step 4/5.</text>
</comment>
<evidence type="ECO:0000256" key="8">
    <source>
        <dbReference type="ARBA" id="ARBA00038120"/>
    </source>
</evidence>
<protein>
    <recommendedName>
        <fullName evidence="9">4,4'-diaponeurosporenoate glycosyltransferase</fullName>
    </recommendedName>
</protein>
<dbReference type="Gene3D" id="3.90.1480.10">
    <property type="entry name" value="Alpha-2,3-sialyltransferase"/>
    <property type="match status" value="2"/>
</dbReference>